<feature type="compositionally biased region" description="Low complexity" evidence="1">
    <location>
        <begin position="397"/>
        <end position="415"/>
    </location>
</feature>
<name>A0A8K1CFW2_PYTOL</name>
<evidence type="ECO:0000313" key="3">
    <source>
        <dbReference type="Proteomes" id="UP000794436"/>
    </source>
</evidence>
<dbReference type="InterPro" id="IPR023393">
    <property type="entry name" value="START-like_dom_sf"/>
</dbReference>
<dbReference type="PANTHER" id="PTHR13510">
    <property type="entry name" value="FYVE-FINGER-CONTAINING RAB5 EFFECTOR PROTEIN RABENOSYN-5-RELATED"/>
    <property type="match status" value="1"/>
</dbReference>
<evidence type="ECO:0008006" key="4">
    <source>
        <dbReference type="Google" id="ProtNLM"/>
    </source>
</evidence>
<proteinExistence type="predicted"/>
<comment type="caution">
    <text evidence="2">The sequence shown here is derived from an EMBL/GenBank/DDBJ whole genome shotgun (WGS) entry which is preliminary data.</text>
</comment>
<dbReference type="Gene3D" id="3.30.530.20">
    <property type="match status" value="1"/>
</dbReference>
<protein>
    <recommendedName>
        <fullName evidence="4">FYVE-type domain-containing protein</fullName>
    </recommendedName>
</protein>
<keyword evidence="3" id="KW-1185">Reference proteome</keyword>
<gene>
    <name evidence="2" type="ORF">Poli38472_012598</name>
</gene>
<dbReference type="Proteomes" id="UP000794436">
    <property type="component" value="Unassembled WGS sequence"/>
</dbReference>
<sequence>MKRVNPRRPSIPTLSLSPAEEHRIENEAAALLTQTLQIEHDFFANDSEVNEEHWKQLKSSDYFSIYKERHTTTESHDGWDPSASGGPKTRAASLDNDALISSKKKAQIPMIVSTGHVEGLMEDVVFGFAAGDLPSWRMRTAFTKDRFADAKILATINKPTEERPFNYLCVKWFVSAFPALLKVFVNPRDLLVLEASGVKVDTQGQRYGYYIIHDYVHPMIGKMDEYGICRCSISMCFIMREVRPGKVHIFSRGFVDPRGDMSQNVVLMLTSKAMLTMAKTPESSISKKLVWLMARQERERQDKNQRGRMSSTESVESGTCGSCGKPPGFLKSKLATCRLCRQEFCSRCIVEQRVVVEVTRKEMNERSFPFCLGCILKTKKMSPRAVALDRVRENAARAESSSSSERSTSNLSSAELFSIPSSPSDSDGADILR</sequence>
<feature type="compositionally biased region" description="Polar residues" evidence="1">
    <location>
        <begin position="307"/>
        <end position="317"/>
    </location>
</feature>
<dbReference type="OrthoDB" id="114078at2759"/>
<feature type="region of interest" description="Disordered" evidence="1">
    <location>
        <begin position="298"/>
        <end position="317"/>
    </location>
</feature>
<organism evidence="2 3">
    <name type="scientific">Pythium oligandrum</name>
    <name type="common">Mycoparasitic fungus</name>
    <dbReference type="NCBI Taxonomy" id="41045"/>
    <lineage>
        <taxon>Eukaryota</taxon>
        <taxon>Sar</taxon>
        <taxon>Stramenopiles</taxon>
        <taxon>Oomycota</taxon>
        <taxon>Peronosporomycetes</taxon>
        <taxon>Pythiales</taxon>
        <taxon>Pythiaceae</taxon>
        <taxon>Pythium</taxon>
    </lineage>
</organism>
<dbReference type="PANTHER" id="PTHR13510:SF44">
    <property type="entry name" value="RABENOSYN-5"/>
    <property type="match status" value="1"/>
</dbReference>
<dbReference type="InterPro" id="IPR011011">
    <property type="entry name" value="Znf_FYVE_PHD"/>
</dbReference>
<evidence type="ECO:0000313" key="2">
    <source>
        <dbReference type="EMBL" id="TMW61407.1"/>
    </source>
</evidence>
<feature type="region of interest" description="Disordered" evidence="1">
    <location>
        <begin position="1"/>
        <end position="20"/>
    </location>
</feature>
<reference evidence="2" key="1">
    <citation type="submission" date="2019-03" db="EMBL/GenBank/DDBJ databases">
        <title>Long read genome sequence of the mycoparasitic Pythium oligandrum ATCC 38472 isolated from sugarbeet rhizosphere.</title>
        <authorList>
            <person name="Gaulin E."/>
        </authorList>
    </citation>
    <scope>NUCLEOTIDE SEQUENCE</scope>
    <source>
        <strain evidence="2">ATCC 38472_TT</strain>
    </source>
</reference>
<evidence type="ECO:0000256" key="1">
    <source>
        <dbReference type="SAM" id="MobiDB-lite"/>
    </source>
</evidence>
<feature type="region of interest" description="Disordered" evidence="1">
    <location>
        <begin position="392"/>
        <end position="433"/>
    </location>
</feature>
<accession>A0A8K1CFW2</accession>
<dbReference type="EMBL" id="SPLM01000076">
    <property type="protein sequence ID" value="TMW61407.1"/>
    <property type="molecule type" value="Genomic_DNA"/>
</dbReference>
<dbReference type="InterPro" id="IPR052727">
    <property type="entry name" value="Rab4/Rab5_effector"/>
</dbReference>
<dbReference type="AlphaFoldDB" id="A0A8K1CFW2"/>
<dbReference type="SUPFAM" id="SSF57903">
    <property type="entry name" value="FYVE/PHD zinc finger"/>
    <property type="match status" value="1"/>
</dbReference>
<dbReference type="CDD" id="cd00065">
    <property type="entry name" value="FYVE_like_SF"/>
    <property type="match status" value="1"/>
</dbReference>